<accession>A0ABX1ABL3</accession>
<proteinExistence type="predicted"/>
<evidence type="ECO:0008006" key="3">
    <source>
        <dbReference type="Google" id="ProtNLM"/>
    </source>
</evidence>
<name>A0ABX1ABL3_9ACTN</name>
<gene>
    <name evidence="1" type="ORF">HCJ93_28490</name>
</gene>
<organism evidence="1 2">
    <name type="scientific">Streptomyces composti</name>
    <dbReference type="NCBI Taxonomy" id="2720025"/>
    <lineage>
        <taxon>Bacteria</taxon>
        <taxon>Bacillati</taxon>
        <taxon>Actinomycetota</taxon>
        <taxon>Actinomycetes</taxon>
        <taxon>Kitasatosporales</taxon>
        <taxon>Streptomycetaceae</taxon>
        <taxon>Streptomyces</taxon>
    </lineage>
</organism>
<keyword evidence="2" id="KW-1185">Reference proteome</keyword>
<evidence type="ECO:0000313" key="2">
    <source>
        <dbReference type="Proteomes" id="UP000730591"/>
    </source>
</evidence>
<dbReference type="Proteomes" id="UP000730591">
    <property type="component" value="Unassembled WGS sequence"/>
</dbReference>
<dbReference type="InterPro" id="IPR011990">
    <property type="entry name" value="TPR-like_helical_dom_sf"/>
</dbReference>
<reference evidence="1 2" key="1">
    <citation type="submission" date="2020-03" db="EMBL/GenBank/DDBJ databases">
        <title>WGS of actinomycetes isolated from Thailand.</title>
        <authorList>
            <person name="Thawai C."/>
        </authorList>
    </citation>
    <scope>NUCLEOTIDE SEQUENCE [LARGE SCALE GENOMIC DNA]</scope>
    <source>
        <strain evidence="1 2">SBST2-5</strain>
    </source>
</reference>
<dbReference type="EMBL" id="JAATEM010000053">
    <property type="protein sequence ID" value="NJP53900.1"/>
    <property type="molecule type" value="Genomic_DNA"/>
</dbReference>
<protein>
    <recommendedName>
        <fullName evidence="3">Tetratricopeptide repeat protein</fullName>
    </recommendedName>
</protein>
<comment type="caution">
    <text evidence="1">The sequence shown here is derived from an EMBL/GenBank/DDBJ whole genome shotgun (WGS) entry which is preliminary data.</text>
</comment>
<sequence length="591" mass="65504">MSDGRGTDQLAGLAGRLLRADYGTSRASRLARLAHEADQAWEADPADRRSLDTASSLFEQALAALPARHPQRFGLVLDVAGCHRKLWLVAGDPERLRRSSELLHELAAGAGGRSPRQRADLWLSILQNHVLRFGDGDQAEARRARECLGTLGSLLAGAAPQPWTASVRTAVLLAAAQLAAFEDDEQTCSRLLNEARQAFGGPLVLHRDDRTDTWIRCVDLRSKYLQERYETHYSDPDCRQALRLLTCWARACEGGPDNPVRPIARRGVLRVTRYRLLGRLEDAHGARADLAAALEMGVTGRARCDYQWYLGTLLVLIAQRHQLDRQSRAWACRLAQESLAGTPSEPGSADHALHVFLVADVHHQFGGNRDAASLREILGLYRQALEGLTGTGNEWLVRQRLSLVHRALQEVEPYEDHLTPAVQQLERALQVCPEPQAGQETPALHSAMGDLLRLRYERNGDAEDYRRARVHTERGVLLARDPGMAPGWAVRVSNHALVLAAKRRREDVHAAEQLLREALGSDHVHPDDEAVLRHNLGTVLREAGAAMQDGAQLREAEQALRHAVRLTSVATAVGRLARRNLALALYSRWEL</sequence>
<evidence type="ECO:0000313" key="1">
    <source>
        <dbReference type="EMBL" id="NJP53900.1"/>
    </source>
</evidence>
<feature type="non-terminal residue" evidence="1">
    <location>
        <position position="591"/>
    </location>
</feature>
<dbReference type="Gene3D" id="1.25.40.10">
    <property type="entry name" value="Tetratricopeptide repeat domain"/>
    <property type="match status" value="1"/>
</dbReference>